<evidence type="ECO:0008006" key="4">
    <source>
        <dbReference type="Google" id="ProtNLM"/>
    </source>
</evidence>
<name>A0A8S1NW35_PARPR</name>
<evidence type="ECO:0000256" key="1">
    <source>
        <dbReference type="SAM" id="Phobius"/>
    </source>
</evidence>
<proteinExistence type="predicted"/>
<accession>A0A8S1NW35</accession>
<evidence type="ECO:0000313" key="2">
    <source>
        <dbReference type="EMBL" id="CAD8094176.1"/>
    </source>
</evidence>
<keyword evidence="1" id="KW-1133">Transmembrane helix</keyword>
<keyword evidence="1" id="KW-0812">Transmembrane</keyword>
<dbReference type="EMBL" id="CAJJDM010000098">
    <property type="protein sequence ID" value="CAD8094176.1"/>
    <property type="molecule type" value="Genomic_DNA"/>
</dbReference>
<feature type="transmembrane region" description="Helical" evidence="1">
    <location>
        <begin position="1330"/>
        <end position="1354"/>
    </location>
</feature>
<keyword evidence="3" id="KW-1185">Reference proteome</keyword>
<evidence type="ECO:0000313" key="3">
    <source>
        <dbReference type="Proteomes" id="UP000688137"/>
    </source>
</evidence>
<gene>
    <name evidence="2" type="ORF">PPRIM_AZ9-3.1.T0950038</name>
</gene>
<organism evidence="2 3">
    <name type="scientific">Paramecium primaurelia</name>
    <dbReference type="NCBI Taxonomy" id="5886"/>
    <lineage>
        <taxon>Eukaryota</taxon>
        <taxon>Sar</taxon>
        <taxon>Alveolata</taxon>
        <taxon>Ciliophora</taxon>
        <taxon>Intramacronucleata</taxon>
        <taxon>Oligohymenophorea</taxon>
        <taxon>Peniculida</taxon>
        <taxon>Parameciidae</taxon>
        <taxon>Paramecium</taxon>
    </lineage>
</organism>
<keyword evidence="1" id="KW-0472">Membrane</keyword>
<comment type="caution">
    <text evidence="2">The sequence shown here is derived from an EMBL/GenBank/DDBJ whole genome shotgun (WGS) entry which is preliminary data.</text>
</comment>
<protein>
    <recommendedName>
        <fullName evidence="4">Transmembrane protein</fullName>
    </recommendedName>
</protein>
<dbReference type="Proteomes" id="UP000688137">
    <property type="component" value="Unassembled WGS sequence"/>
</dbReference>
<sequence>MILSLLILQQYFRYTNTKCTTLNDEHHFELSIGERFDLNMNDNFIGGNLRFSLVGSHSRQFTVQQRLHLVGIQPLIEDYVTIKQWGELLALLQGTQQQYYIQYGMCDFQKAPVFENIIQLLPRKNCVDLTQDSLSSFIVLCVEETYYYLQYVQIGGQIQEFQYQMNQKSKNFIINIINNIVIVIQIAEECIIDTYYQKKAGMQLNAQTLSELMMQQISNLSINDITIKANQIIIAHKLNFIVYLTVEIENDQPIFILIKSLVFEQNFLKISAYLDNFLNLIVVALIPENRLYFIETNKQYQLDYNISIKQANLQVSSTYCSIHDGKNLIIYKFSDYLKTLMFYEEIDLIQYIFNPDLNDLIIVQEKQISRFILSDGYLILIPPKEIIKTPVEFSVVASSDLMECEARVSYIVTSSVNSQLLKPYSYPNPYPNIIFFPKFPSIYSLNQISISGPNQKMLVTVKENDWQLINIITDYKKIIPIQGLNKKQLKLTSINIEINKLINSKIHFLLQYYQHQQLQTEFLSCEFNKQQLKIDCDKEYIIDIDNVINQDQIFYNYNMEKNEVFIYVVNVNEIIIYKWFINQLNQINKIMLFNENNQEMQLTISQILQINNLLVILRGQCVYLYQLLGDAQFRIDQQFLQKKNYLNEFKPSQVKVSQIWNLIFIVNGYDILVIQCYETCDLVNKIVIENAMSLIIQIQLDKVLIVLAEIESELSLMEYLIKDPHYIVFQKKFESYHFWIQKQMLNNYQDDVFYVYAYSPVLKQRVILIYKVLVELRDSLLTMINISEDNQQSLCSVSGMNEKLMYIHMEKQDIIYLLTNDLRSTINVDNKFDNLFIHTLQVESSFFNIDYPLQQKYQQTIKFVDLKTIIYKKNNLIELKITEDTKIPIDTLFFTGLITNLKAENALLQIQKSVELTDTKRIFKSDVINSCQIDQITVILTLNSIQFVYFNLIDYYESLDITDLKAELGNVFCSSQISKLIAFRYFNISGQYIQFIQCTQQKCLKQGNPQLMKEDEYIFTLMIINSTLITLSKDTKYNQTLLNIYDIKKNEFQISLYLVDKIDKQKANQDFNIKYISMQSYQVNGIMIYKLFLTENNNGLLYVDLAQEKYMTIKSNVINLNLQTLLQSNGLFEVDDQLYLSTLSTQDPKDFHIEGYTEFYLLIITTNSLHYGLIIQFRGSKLSDTTIAYLLHTHQLWSVVSFTQVKLSYLALGYLVPDKEELMIAIYKIPTTISTNLKLSPILVHGAITTSLDRNLNLLMYLLENDGQDVFLYFKDKDSFTIFQAKIFNDSYLIINSSVKNHEFTLVASNYYYENSIQILIYNQVKKGGFGVVMVLLILIVCILVLALLGYLFFKIRSKDQVVDSITLLE</sequence>
<dbReference type="OMA" id="DLMECEA"/>
<reference evidence="2" key="1">
    <citation type="submission" date="2021-01" db="EMBL/GenBank/DDBJ databases">
        <authorList>
            <consortium name="Genoscope - CEA"/>
            <person name="William W."/>
        </authorList>
    </citation>
    <scope>NUCLEOTIDE SEQUENCE</scope>
</reference>